<evidence type="ECO:0000313" key="10">
    <source>
        <dbReference type="Proteomes" id="UP001293593"/>
    </source>
</evidence>
<organism evidence="9 10">
    <name type="scientific">Acacia crassicarpa</name>
    <name type="common">northern wattle</name>
    <dbReference type="NCBI Taxonomy" id="499986"/>
    <lineage>
        <taxon>Eukaryota</taxon>
        <taxon>Viridiplantae</taxon>
        <taxon>Streptophyta</taxon>
        <taxon>Embryophyta</taxon>
        <taxon>Tracheophyta</taxon>
        <taxon>Spermatophyta</taxon>
        <taxon>Magnoliopsida</taxon>
        <taxon>eudicotyledons</taxon>
        <taxon>Gunneridae</taxon>
        <taxon>Pentapetalae</taxon>
        <taxon>rosids</taxon>
        <taxon>fabids</taxon>
        <taxon>Fabales</taxon>
        <taxon>Fabaceae</taxon>
        <taxon>Caesalpinioideae</taxon>
        <taxon>mimosoid clade</taxon>
        <taxon>Acacieae</taxon>
        <taxon>Acacia</taxon>
    </lineage>
</organism>
<evidence type="ECO:0000256" key="6">
    <source>
        <dbReference type="ARBA" id="ARBA00048083"/>
    </source>
</evidence>
<dbReference type="GO" id="GO:0019853">
    <property type="term" value="P:L-ascorbic acid biosynthetic process"/>
    <property type="evidence" value="ECO:0007669"/>
    <property type="project" value="UniProtKB-KW"/>
</dbReference>
<evidence type="ECO:0000256" key="1">
    <source>
        <dbReference type="ARBA" id="ARBA00005147"/>
    </source>
</evidence>
<dbReference type="InterPro" id="IPR010030">
    <property type="entry name" value="GULO_Plant"/>
</dbReference>
<dbReference type="GO" id="GO:0050105">
    <property type="term" value="F:L-gulonolactone oxidase activity"/>
    <property type="evidence" value="ECO:0007669"/>
    <property type="project" value="UniProtKB-EC"/>
</dbReference>
<dbReference type="EC" id="1.1.3.8" evidence="3"/>
<feature type="signal peptide" evidence="7">
    <location>
        <begin position="1"/>
        <end position="20"/>
    </location>
</feature>
<evidence type="ECO:0000259" key="8">
    <source>
        <dbReference type="PROSITE" id="PS51387"/>
    </source>
</evidence>
<keyword evidence="7" id="KW-0732">Signal</keyword>
<dbReference type="Proteomes" id="UP001293593">
    <property type="component" value="Unassembled WGS sequence"/>
</dbReference>
<dbReference type="GO" id="GO:0016020">
    <property type="term" value="C:membrane"/>
    <property type="evidence" value="ECO:0007669"/>
    <property type="project" value="InterPro"/>
</dbReference>
<dbReference type="Pfam" id="PF04030">
    <property type="entry name" value="ALO"/>
    <property type="match status" value="1"/>
</dbReference>
<comment type="pathway">
    <text evidence="1">Cofactor biosynthesis; L-ascorbate biosynthesis.</text>
</comment>
<dbReference type="EMBL" id="JAWXYG010000004">
    <property type="protein sequence ID" value="KAK4274284.1"/>
    <property type="molecule type" value="Genomic_DNA"/>
</dbReference>
<dbReference type="InterPro" id="IPR016169">
    <property type="entry name" value="FAD-bd_PCMH_sub2"/>
</dbReference>
<evidence type="ECO:0000313" key="9">
    <source>
        <dbReference type="EMBL" id="KAK4274284.1"/>
    </source>
</evidence>
<evidence type="ECO:0000256" key="3">
    <source>
        <dbReference type="ARBA" id="ARBA00013121"/>
    </source>
</evidence>
<comment type="similarity">
    <text evidence="2">Belongs to the oxygen-dependent FAD-linked oxidoreductase family.</text>
</comment>
<dbReference type="InterPro" id="IPR050432">
    <property type="entry name" value="FAD-linked_Oxidoreductases_BP"/>
</dbReference>
<comment type="caution">
    <text evidence="9">The sequence shown here is derived from an EMBL/GenBank/DDBJ whole genome shotgun (WGS) entry which is preliminary data.</text>
</comment>
<gene>
    <name evidence="9" type="ORF">QN277_017530</name>
</gene>
<dbReference type="PROSITE" id="PS51387">
    <property type="entry name" value="FAD_PCMH"/>
    <property type="match status" value="1"/>
</dbReference>
<dbReference type="Pfam" id="PF01565">
    <property type="entry name" value="FAD_binding_4"/>
    <property type="match status" value="1"/>
</dbReference>
<evidence type="ECO:0000256" key="7">
    <source>
        <dbReference type="SAM" id="SignalP"/>
    </source>
</evidence>
<keyword evidence="5" id="KW-0560">Oxidoreductase</keyword>
<comment type="catalytic activity">
    <reaction evidence="6">
        <text>L-gulono-1,4-lactone + O2 = L-ascorbate + H2O2 + H(+)</text>
        <dbReference type="Rhea" id="RHEA:32363"/>
        <dbReference type="ChEBI" id="CHEBI:15378"/>
        <dbReference type="ChEBI" id="CHEBI:15379"/>
        <dbReference type="ChEBI" id="CHEBI:16240"/>
        <dbReference type="ChEBI" id="CHEBI:17587"/>
        <dbReference type="ChEBI" id="CHEBI:38290"/>
        <dbReference type="EC" id="1.1.3.8"/>
    </reaction>
</comment>
<dbReference type="PANTHER" id="PTHR13878:SF125">
    <property type="entry name" value="L-GULONOLACTONE OXIDASE 3"/>
    <property type="match status" value="1"/>
</dbReference>
<name>A0AAE1MQL9_9FABA</name>
<reference evidence="9" key="1">
    <citation type="submission" date="2023-10" db="EMBL/GenBank/DDBJ databases">
        <title>Chromosome-level genome of the transformable northern wattle, Acacia crassicarpa.</title>
        <authorList>
            <person name="Massaro I."/>
            <person name="Sinha N.R."/>
            <person name="Poethig S."/>
            <person name="Leichty A.R."/>
        </authorList>
    </citation>
    <scope>NUCLEOTIDE SEQUENCE</scope>
    <source>
        <strain evidence="9">Acra3RX</strain>
        <tissue evidence="9">Leaf</tissue>
    </source>
</reference>
<dbReference type="Pfam" id="PF22906">
    <property type="entry name" value="GULLO2-like_3rd"/>
    <property type="match status" value="1"/>
</dbReference>
<evidence type="ECO:0000256" key="5">
    <source>
        <dbReference type="ARBA" id="ARBA00023002"/>
    </source>
</evidence>
<dbReference type="AlphaFoldDB" id="A0AAE1MQL9"/>
<dbReference type="InterPro" id="IPR006094">
    <property type="entry name" value="Oxid_FAD_bind_N"/>
</dbReference>
<dbReference type="SUPFAM" id="SSF56176">
    <property type="entry name" value="FAD-binding/transporter-associated domain-like"/>
    <property type="match status" value="1"/>
</dbReference>
<sequence length="585" mass="65237">MPNRFCLFSLFLILFSLSHALTPPSPLHCDHHGCTLLNSYGAWPDRASCHALNVTYPTTEQELLLAVAYANRNNLKAKVVTRFSHTIPKLACPSPDLNTLLISTDKYSSGIEIHAANLAVTVDPGVPLRHLIDKVEESGFSVVAAPYWEGVTVAGLINTGAHGSSWWGNGGAVHDHVIGISIVVPASKSEGYAKILRLQRQDPLLNAAKLSLGMLGAISKVKLSIEHRFKRSITYNFTDDANVEDEYMEHAKKYEFADITWYPSKHTAVYRYDSRVPLNVSGDGVNDFIGFQPNPILASNLVREIEKLQENTRDVNGKCATAATTIAYKKLMKNGLKQNGVIFTSYPVVGYQGKMQTSGSCLYSTRIDTACAWDPRIKGLFFYESTAIFSASTFGDFVRDVKKLRDLNPQNFCGVDIYNGFLIRFIKASNAYLGQSQDSVAVDFNYYRSDDPSSPRLNQDVLEEVEQMAFFKYGAKPHWAKNRNVAFLGVQNKYPKFKEFIAAKQQLDPQNIFSSKWSDDLVYGKEGEKVDGCALEGLCICTQDRHCSPQKQYFCSEGLVYKEARVCRYTPPASDAFVQRGHTHT</sequence>
<feature type="chain" id="PRO_5042082641" description="L-gulonolactone oxidase" evidence="7">
    <location>
        <begin position="21"/>
        <end position="585"/>
    </location>
</feature>
<dbReference type="InterPro" id="IPR016166">
    <property type="entry name" value="FAD-bd_PCMH"/>
</dbReference>
<dbReference type="Gene3D" id="3.30.465.10">
    <property type="match status" value="1"/>
</dbReference>
<evidence type="ECO:0000256" key="4">
    <source>
        <dbReference type="ARBA" id="ARBA00022644"/>
    </source>
</evidence>
<keyword evidence="4" id="KW-0060">Ascorbate biosynthesis</keyword>
<protein>
    <recommendedName>
        <fullName evidence="3">L-gulonolactone oxidase</fullName>
        <ecNumber evidence="3">1.1.3.8</ecNumber>
    </recommendedName>
</protein>
<accession>A0AAE1MQL9</accession>
<dbReference type="GO" id="GO:0003885">
    <property type="term" value="F:D-arabinono-1,4-lactone oxidase activity"/>
    <property type="evidence" value="ECO:0007669"/>
    <property type="project" value="InterPro"/>
</dbReference>
<dbReference type="GO" id="GO:0071949">
    <property type="term" value="F:FAD binding"/>
    <property type="evidence" value="ECO:0007669"/>
    <property type="project" value="InterPro"/>
</dbReference>
<dbReference type="InterPro" id="IPR036318">
    <property type="entry name" value="FAD-bd_PCMH-like_sf"/>
</dbReference>
<keyword evidence="10" id="KW-1185">Reference proteome</keyword>
<dbReference type="InterPro" id="IPR055154">
    <property type="entry name" value="GULLO2-like_C"/>
</dbReference>
<feature type="domain" description="FAD-binding PCMH-type" evidence="8">
    <location>
        <begin position="47"/>
        <end position="228"/>
    </location>
</feature>
<evidence type="ECO:0000256" key="2">
    <source>
        <dbReference type="ARBA" id="ARBA00005466"/>
    </source>
</evidence>
<proteinExistence type="inferred from homology"/>
<dbReference type="PANTHER" id="PTHR13878">
    <property type="entry name" value="GULONOLACTONE OXIDASE"/>
    <property type="match status" value="1"/>
</dbReference>
<dbReference type="InterPro" id="IPR007173">
    <property type="entry name" value="ALO_C"/>
</dbReference>
<dbReference type="NCBIfam" id="TIGR01677">
    <property type="entry name" value="pln_FAD_oxido"/>
    <property type="match status" value="1"/>
</dbReference>
<dbReference type="Gene3D" id="3.30.70.2520">
    <property type="match status" value="1"/>
</dbReference>